<organism evidence="3 4">
    <name type="scientific">Streptococcus dentapri</name>
    <dbReference type="NCBI Taxonomy" id="573564"/>
    <lineage>
        <taxon>Bacteria</taxon>
        <taxon>Bacillati</taxon>
        <taxon>Bacillota</taxon>
        <taxon>Bacilli</taxon>
        <taxon>Lactobacillales</taxon>
        <taxon>Streptococcaceae</taxon>
        <taxon>Streptococcus</taxon>
    </lineage>
</organism>
<feature type="transmembrane region" description="Helical" evidence="2">
    <location>
        <begin position="133"/>
        <end position="155"/>
    </location>
</feature>
<keyword evidence="2" id="KW-1133">Transmembrane helix</keyword>
<sequence>MSQEEYNSMSPRGAQAGSSNNPTNPSEAVSGAQPQPVANPTSNQFSNGAVPQTPNTGVPQSSANIAASPQNTQPVQQPQSMANQNVAPTTTAFGQALVYPNAAGNNFGTAPTATPVQAGVAPNAPQGKKRIKVIVGSILGTIAAIFLIVGGVLLYRHFSGNVNGAYQINSLKKDLKNNLKDTTLSETDISYSDFTDNSKVEATIKDDVVKVNASYNVDYDSFYDTVKSGYSDENYTYKKNFSDDEWNYLINSYIVGNGFDEDGFDSTVSKSVEDNNFKYNSDQGQVSGTVFEGKVNRVSGKIEITKVNADSDLTDFEEGDEVSYKKTSSGLTLTDEDDNTIEFNLE</sequence>
<accession>A0ABV8D1Q2</accession>
<evidence type="ECO:0000256" key="1">
    <source>
        <dbReference type="SAM" id="MobiDB-lite"/>
    </source>
</evidence>
<protein>
    <submittedName>
        <fullName evidence="3">Uncharacterized protein</fullName>
    </submittedName>
</protein>
<evidence type="ECO:0000313" key="4">
    <source>
        <dbReference type="Proteomes" id="UP001595901"/>
    </source>
</evidence>
<feature type="region of interest" description="Disordered" evidence="1">
    <location>
        <begin position="1"/>
        <end position="83"/>
    </location>
</feature>
<evidence type="ECO:0000256" key="2">
    <source>
        <dbReference type="SAM" id="Phobius"/>
    </source>
</evidence>
<evidence type="ECO:0000313" key="3">
    <source>
        <dbReference type="EMBL" id="MFC3932247.1"/>
    </source>
</evidence>
<dbReference type="RefSeq" id="WP_380431507.1">
    <property type="nucleotide sequence ID" value="NZ_JBHSAC010000048.1"/>
</dbReference>
<reference evidence="4" key="1">
    <citation type="journal article" date="2019" name="Int. J. Syst. Evol. Microbiol.">
        <title>The Global Catalogue of Microorganisms (GCM) 10K type strain sequencing project: providing services to taxonomists for standard genome sequencing and annotation.</title>
        <authorList>
            <consortium name="The Broad Institute Genomics Platform"/>
            <consortium name="The Broad Institute Genome Sequencing Center for Infectious Disease"/>
            <person name="Wu L."/>
            <person name="Ma J."/>
        </authorList>
    </citation>
    <scope>NUCLEOTIDE SEQUENCE [LARGE SCALE GENOMIC DNA]</scope>
    <source>
        <strain evidence="4">CCUG 58728</strain>
    </source>
</reference>
<proteinExistence type="predicted"/>
<dbReference type="Proteomes" id="UP001595901">
    <property type="component" value="Unassembled WGS sequence"/>
</dbReference>
<dbReference type="EMBL" id="JBHSAC010000048">
    <property type="protein sequence ID" value="MFC3932247.1"/>
    <property type="molecule type" value="Genomic_DNA"/>
</dbReference>
<name>A0ABV8D1Q2_9STRE</name>
<comment type="caution">
    <text evidence="3">The sequence shown here is derived from an EMBL/GenBank/DDBJ whole genome shotgun (WGS) entry which is preliminary data.</text>
</comment>
<keyword evidence="2" id="KW-0812">Transmembrane</keyword>
<keyword evidence="2" id="KW-0472">Membrane</keyword>
<gene>
    <name evidence="3" type="ORF">ACFOSE_05605</name>
</gene>
<keyword evidence="4" id="KW-1185">Reference proteome</keyword>